<feature type="region of interest" description="Disordered" evidence="1">
    <location>
        <begin position="262"/>
        <end position="291"/>
    </location>
</feature>
<dbReference type="EMBL" id="JABBPN010000020">
    <property type="protein sequence ID" value="NMO97592.1"/>
    <property type="molecule type" value="Genomic_DNA"/>
</dbReference>
<organism evidence="5 6">
    <name type="scientific">Paenibacillus lemnae</name>
    <dbReference type="NCBI Taxonomy" id="1330551"/>
    <lineage>
        <taxon>Bacteria</taxon>
        <taxon>Bacillati</taxon>
        <taxon>Bacillota</taxon>
        <taxon>Bacilli</taxon>
        <taxon>Bacillales</taxon>
        <taxon>Paenibacillaceae</taxon>
        <taxon>Paenibacillus</taxon>
    </lineage>
</organism>
<feature type="domain" description="TPM" evidence="4">
    <location>
        <begin position="37"/>
        <end position="159"/>
    </location>
</feature>
<sequence>MIRMRKIVTLLLMVLVLALPAAVMAEPADPVQNKQLIFDEAGLLDFSEYERLSTLANELGAERETDIMILTTDNPENQDVRRYTQDFYDEQAPGYDKPHGNTVILTMDMRNREVDLIGFYKAMEYLDDSRLDQIRSTITPDLSEGNYADAFETYIREAHRYLDIDPNENRDSGNGTGYSSNPGTGNGNYSGGSNSNVNPDNILFNVWFQLGISAAIGAAVVGFMAYRSGGRVTVNGRTYEDQSTSSVVDRRDQYLRTTVTKTKIPKNNGGSGGGGGTTRGGHSHSGSRGSF</sequence>
<keyword evidence="2" id="KW-0812">Transmembrane</keyword>
<protein>
    <recommendedName>
        <fullName evidence="4">TPM domain-containing protein</fullName>
    </recommendedName>
</protein>
<comment type="caution">
    <text evidence="5">The sequence shown here is derived from an EMBL/GenBank/DDBJ whole genome shotgun (WGS) entry which is preliminary data.</text>
</comment>
<keyword evidence="2" id="KW-0472">Membrane</keyword>
<dbReference type="Proteomes" id="UP000565468">
    <property type="component" value="Unassembled WGS sequence"/>
</dbReference>
<keyword evidence="2" id="KW-1133">Transmembrane helix</keyword>
<name>A0A848MC20_PAELE</name>
<keyword evidence="6" id="KW-1185">Reference proteome</keyword>
<evidence type="ECO:0000313" key="5">
    <source>
        <dbReference type="EMBL" id="NMO97592.1"/>
    </source>
</evidence>
<dbReference type="InterPro" id="IPR007621">
    <property type="entry name" value="TPM_dom"/>
</dbReference>
<feature type="signal peptide" evidence="3">
    <location>
        <begin position="1"/>
        <end position="25"/>
    </location>
</feature>
<dbReference type="AlphaFoldDB" id="A0A848MC20"/>
<feature type="transmembrane region" description="Helical" evidence="2">
    <location>
        <begin position="206"/>
        <end position="226"/>
    </location>
</feature>
<feature type="compositionally biased region" description="Gly residues" evidence="1">
    <location>
        <begin position="269"/>
        <end position="279"/>
    </location>
</feature>
<dbReference type="Pfam" id="PF04536">
    <property type="entry name" value="TPM_phosphatase"/>
    <property type="match status" value="1"/>
</dbReference>
<feature type="chain" id="PRO_5038473566" description="TPM domain-containing protein" evidence="3">
    <location>
        <begin position="26"/>
        <end position="291"/>
    </location>
</feature>
<keyword evidence="3" id="KW-0732">Signal</keyword>
<accession>A0A848MC20</accession>
<evidence type="ECO:0000313" key="6">
    <source>
        <dbReference type="Proteomes" id="UP000565468"/>
    </source>
</evidence>
<reference evidence="5 6" key="1">
    <citation type="submission" date="2020-04" db="EMBL/GenBank/DDBJ databases">
        <title>Paenibacillus algicola sp. nov., a novel marine bacterium producing alginate lyase.</title>
        <authorList>
            <person name="Huang H."/>
        </authorList>
    </citation>
    <scope>NUCLEOTIDE SEQUENCE [LARGE SCALE GENOMIC DNA]</scope>
    <source>
        <strain evidence="5 6">L7-75</strain>
    </source>
</reference>
<gene>
    <name evidence="5" type="ORF">HII30_17645</name>
</gene>
<evidence type="ECO:0000259" key="4">
    <source>
        <dbReference type="Pfam" id="PF04536"/>
    </source>
</evidence>
<evidence type="ECO:0000256" key="2">
    <source>
        <dbReference type="SAM" id="Phobius"/>
    </source>
</evidence>
<dbReference type="Gene3D" id="3.10.310.50">
    <property type="match status" value="1"/>
</dbReference>
<feature type="region of interest" description="Disordered" evidence="1">
    <location>
        <begin position="164"/>
        <end position="192"/>
    </location>
</feature>
<proteinExistence type="predicted"/>
<evidence type="ECO:0000256" key="1">
    <source>
        <dbReference type="SAM" id="MobiDB-lite"/>
    </source>
</evidence>
<evidence type="ECO:0000256" key="3">
    <source>
        <dbReference type="SAM" id="SignalP"/>
    </source>
</evidence>